<reference evidence="4" key="1">
    <citation type="submission" date="2021-02" db="EMBL/GenBank/DDBJ databases">
        <authorList>
            <person name="Nowell W R."/>
        </authorList>
    </citation>
    <scope>NUCLEOTIDE SEQUENCE</scope>
</reference>
<dbReference type="Gene3D" id="3.60.10.10">
    <property type="entry name" value="Endonuclease/exonuclease/phosphatase"/>
    <property type="match status" value="1"/>
</dbReference>
<evidence type="ECO:0000259" key="1">
    <source>
        <dbReference type="Pfam" id="PF00078"/>
    </source>
</evidence>
<comment type="caution">
    <text evidence="4">The sequence shown here is derived from an EMBL/GenBank/DDBJ whole genome shotgun (WGS) entry which is preliminary data.</text>
</comment>
<dbReference type="AlphaFoldDB" id="A0A819XPT6"/>
<keyword evidence="8" id="KW-1185">Reference proteome</keyword>
<dbReference type="InterPro" id="IPR036691">
    <property type="entry name" value="Endo/exonu/phosph_ase_sf"/>
</dbReference>
<evidence type="ECO:0000313" key="7">
    <source>
        <dbReference type="Proteomes" id="UP000663842"/>
    </source>
</evidence>
<sequence length="673" mass="78451">MISQHNPTVISLNELGTIVSDKTIKQLLFSYNIFRSKGTNSHGGAVLTVDKKPNALPLNIHQLNCVAFQVIVKNQTYVLASIYSPPNEPVPLKTMSSLNRISKNVIIVGDLNAKHPNWGCTSMNHKGRLLAEWLENSDKYAIQNHGMKTSLRSDTTIDLVLTTPTISLSHCGTLSYIEKEKTYQDKPSKWFTFLQQLLEALKERVTLYHQTAQQRPTLSSYLRFMLKHKHYLQNKYRHSKLEEDRIRLRSWNKLIQYELKSFRQNNWMNFISEVACPNPTHFWKTVKCLNKKLTASFSAITENGNIHTTPEEIVNCLQDHFYSRFTAPTLNMNNSIDVLAFKLWNELSNSSHKDIELACENSDLKFTAQDLKLIIRKMNTKNSSGFELNNVLSTQQSGSIPHLSTLTRVDHLMEQLTQSLRHNSLSVVVYIDFLQAFDMLWHPGLILKLQHLHCPYAYLFWIVNYFQDRITTIDYQGHLSDQIVITRGAPQGSCFEPKVYIVNLFDLPQIFEYTRKVHLYVDDLALLYSPSIYLEYIKQTDEIQTRINNDMVKLEQYADNNHQPVNKNKMEFVVYHKSVQVPKIRIVYQGQCIQQQKTFKYLDFHLDSKLSFRGMIHAQFIKLRKSYAILKYIHCAFPTYFTLKMRFFQTYTWPHLYTRQPSFACFQSPIKIG</sequence>
<dbReference type="GO" id="GO:0003824">
    <property type="term" value="F:catalytic activity"/>
    <property type="evidence" value="ECO:0007669"/>
    <property type="project" value="InterPro"/>
</dbReference>
<evidence type="ECO:0000313" key="6">
    <source>
        <dbReference type="EMBL" id="CAF4422426.1"/>
    </source>
</evidence>
<dbReference type="EMBL" id="CAJOBJ010062151">
    <property type="protein sequence ID" value="CAF4422426.1"/>
    <property type="molecule type" value="Genomic_DNA"/>
</dbReference>
<dbReference type="EMBL" id="CAJOBG010006772">
    <property type="protein sequence ID" value="CAF4197057.1"/>
    <property type="molecule type" value="Genomic_DNA"/>
</dbReference>
<evidence type="ECO:0000313" key="8">
    <source>
        <dbReference type="Proteomes" id="UP000663866"/>
    </source>
</evidence>
<gene>
    <name evidence="6" type="ORF">GIL414_LOCUS31161</name>
    <name evidence="5" type="ORF">OVN521_LOCUS26179</name>
    <name evidence="3" type="ORF">SMN809_LOCUS4648</name>
    <name evidence="4" type="ORF">UXM345_LOCUS24844</name>
</gene>
<name>A0A819XPT6_9BILA</name>
<dbReference type="InterPro" id="IPR000477">
    <property type="entry name" value="RT_dom"/>
</dbReference>
<dbReference type="Pfam" id="PF00078">
    <property type="entry name" value="RVT_1"/>
    <property type="match status" value="1"/>
</dbReference>
<evidence type="ECO:0000259" key="2">
    <source>
        <dbReference type="Pfam" id="PF14529"/>
    </source>
</evidence>
<organism evidence="4 7">
    <name type="scientific">Rotaria magnacalcarata</name>
    <dbReference type="NCBI Taxonomy" id="392030"/>
    <lineage>
        <taxon>Eukaryota</taxon>
        <taxon>Metazoa</taxon>
        <taxon>Spiralia</taxon>
        <taxon>Gnathifera</taxon>
        <taxon>Rotifera</taxon>
        <taxon>Eurotatoria</taxon>
        <taxon>Bdelloidea</taxon>
        <taxon>Philodinida</taxon>
        <taxon>Philodinidae</taxon>
        <taxon>Rotaria</taxon>
    </lineage>
</organism>
<dbReference type="InterPro" id="IPR005135">
    <property type="entry name" value="Endo/exonuclease/phosphatase"/>
</dbReference>
<dbReference type="Proteomes" id="UP000663866">
    <property type="component" value="Unassembled WGS sequence"/>
</dbReference>
<proteinExistence type="predicted"/>
<dbReference type="Proteomes" id="UP000663842">
    <property type="component" value="Unassembled WGS sequence"/>
</dbReference>
<dbReference type="PANTHER" id="PTHR33332">
    <property type="entry name" value="REVERSE TRANSCRIPTASE DOMAIN-CONTAINING PROTEIN"/>
    <property type="match status" value="1"/>
</dbReference>
<accession>A0A819XPT6</accession>
<feature type="domain" description="Reverse transcriptase" evidence="1">
    <location>
        <begin position="377"/>
        <end position="605"/>
    </location>
</feature>
<evidence type="ECO:0000313" key="5">
    <source>
        <dbReference type="EMBL" id="CAF4197057.1"/>
    </source>
</evidence>
<dbReference type="Pfam" id="PF14529">
    <property type="entry name" value="Exo_endo_phos_2"/>
    <property type="match status" value="1"/>
</dbReference>
<dbReference type="EMBL" id="CAJOBI010001094">
    <property type="protein sequence ID" value="CAF3862963.1"/>
    <property type="molecule type" value="Genomic_DNA"/>
</dbReference>
<evidence type="ECO:0000313" key="3">
    <source>
        <dbReference type="EMBL" id="CAF3862963.1"/>
    </source>
</evidence>
<evidence type="ECO:0000313" key="4">
    <source>
        <dbReference type="EMBL" id="CAF4146037.1"/>
    </source>
</evidence>
<dbReference type="SUPFAM" id="SSF56219">
    <property type="entry name" value="DNase I-like"/>
    <property type="match status" value="1"/>
</dbReference>
<evidence type="ECO:0008006" key="9">
    <source>
        <dbReference type="Google" id="ProtNLM"/>
    </source>
</evidence>
<feature type="domain" description="Endonuclease/exonuclease/phosphatase" evidence="2">
    <location>
        <begin position="78"/>
        <end position="171"/>
    </location>
</feature>
<dbReference type="EMBL" id="CAJOBF010004615">
    <property type="protein sequence ID" value="CAF4146037.1"/>
    <property type="molecule type" value="Genomic_DNA"/>
</dbReference>
<protein>
    <recommendedName>
        <fullName evidence="9">Reverse transcriptase domain-containing protein</fullName>
    </recommendedName>
</protein>
<dbReference type="Proteomes" id="UP000681720">
    <property type="component" value="Unassembled WGS sequence"/>
</dbReference>
<dbReference type="Proteomes" id="UP000676336">
    <property type="component" value="Unassembled WGS sequence"/>
</dbReference>